<reference evidence="1 2" key="1">
    <citation type="submission" date="2024-01" db="EMBL/GenBank/DDBJ databases">
        <title>A draft genome for the cacao thread blight pathogen Marasmiellus scandens.</title>
        <authorList>
            <person name="Baruah I.K."/>
            <person name="Leung J."/>
            <person name="Bukari Y."/>
            <person name="Amoako-Attah I."/>
            <person name="Meinhardt L.W."/>
            <person name="Bailey B.A."/>
            <person name="Cohen S.P."/>
        </authorList>
    </citation>
    <scope>NUCLEOTIDE SEQUENCE [LARGE SCALE GENOMIC DNA]</scope>
    <source>
        <strain evidence="1 2">GH-19</strain>
    </source>
</reference>
<gene>
    <name evidence="1" type="ORF">VKT23_013071</name>
</gene>
<organism evidence="1 2">
    <name type="scientific">Marasmiellus scandens</name>
    <dbReference type="NCBI Taxonomy" id="2682957"/>
    <lineage>
        <taxon>Eukaryota</taxon>
        <taxon>Fungi</taxon>
        <taxon>Dikarya</taxon>
        <taxon>Basidiomycota</taxon>
        <taxon>Agaricomycotina</taxon>
        <taxon>Agaricomycetes</taxon>
        <taxon>Agaricomycetidae</taxon>
        <taxon>Agaricales</taxon>
        <taxon>Marasmiineae</taxon>
        <taxon>Omphalotaceae</taxon>
        <taxon>Marasmiellus</taxon>
    </lineage>
</organism>
<evidence type="ECO:0008006" key="3">
    <source>
        <dbReference type="Google" id="ProtNLM"/>
    </source>
</evidence>
<proteinExistence type="predicted"/>
<name>A0ABR1J532_9AGAR</name>
<protein>
    <recommendedName>
        <fullName evidence="3">F-box domain-containing protein</fullName>
    </recommendedName>
</protein>
<keyword evidence="2" id="KW-1185">Reference proteome</keyword>
<dbReference type="EMBL" id="JBANRG010000034">
    <property type="protein sequence ID" value="KAK7450188.1"/>
    <property type="molecule type" value="Genomic_DNA"/>
</dbReference>
<evidence type="ECO:0000313" key="1">
    <source>
        <dbReference type="EMBL" id="KAK7450188.1"/>
    </source>
</evidence>
<sequence length="512" mass="56462">MASIFVRDIPVTSYACDYQQLSSTLSLEFVHRVGLPTTCTSFPITFIVSGYSAFTTQLSMEISPYSPRGVDLVLGSDIIQHCSRPAVQGIPAALLQTAQNIAPYSAYQVPPLFPSNYRFASSDSSSSESALVNRENETGLAENRHAFDPVVVDTTPSTSHVPSSLAIQGRSLLKCCFDVHNGQGVRGSPFTDDPHSLLHTAIMHSINTAGLHSTKDVSKALIHHLLSGQCFLDSGEACKLIRSGYSERNSLISSTYDVLLSCRKLNTDHLLLVCEAMGIDKTFNAKRLRLQIQRAIRKLIPAASVNEKAPVAEKGLLPRNLERLPLSVLFGIAESHGLSLSRFSSSSENVRIAITEHILHGRCHVNVHLNASENGQLLRCVEINSKIQYQGPDISENAQLLFRIQVLENIKETFSLKHLKLAFDILNIPHRDTETLPTLRRKLAAFIEASKNHGGPPHRSARINEEQLQQLRMLWPETVPQTVKDELITHFKQLTSSHHLTSTACASCSLQV</sequence>
<accession>A0ABR1J532</accession>
<dbReference type="Proteomes" id="UP001498398">
    <property type="component" value="Unassembled WGS sequence"/>
</dbReference>
<comment type="caution">
    <text evidence="1">The sequence shown here is derived from an EMBL/GenBank/DDBJ whole genome shotgun (WGS) entry which is preliminary data.</text>
</comment>
<evidence type="ECO:0000313" key="2">
    <source>
        <dbReference type="Proteomes" id="UP001498398"/>
    </source>
</evidence>